<evidence type="ECO:0000256" key="3">
    <source>
        <dbReference type="ARBA" id="ARBA00022827"/>
    </source>
</evidence>
<dbReference type="InterPro" id="IPR006094">
    <property type="entry name" value="Oxid_FAD_bind_N"/>
</dbReference>
<dbReference type="PROSITE" id="PS51387">
    <property type="entry name" value="FAD_PCMH"/>
    <property type="match status" value="1"/>
</dbReference>
<dbReference type="SUPFAM" id="SSF55103">
    <property type="entry name" value="FAD-linked oxidases, C-terminal domain"/>
    <property type="match status" value="1"/>
</dbReference>
<dbReference type="InterPro" id="IPR016166">
    <property type="entry name" value="FAD-bd_PCMH"/>
</dbReference>
<dbReference type="Gene3D" id="1.10.45.10">
    <property type="entry name" value="Vanillyl-alcohol Oxidase, Chain A, domain 4"/>
    <property type="match status" value="1"/>
</dbReference>
<dbReference type="InterPro" id="IPR016167">
    <property type="entry name" value="FAD-bd_PCMH_sub1"/>
</dbReference>
<dbReference type="Gene3D" id="3.30.43.10">
    <property type="entry name" value="Uridine Diphospho-n-acetylenolpyruvylglucosamine Reductase, domain 2"/>
    <property type="match status" value="1"/>
</dbReference>
<evidence type="ECO:0000313" key="5">
    <source>
        <dbReference type="EMBL" id="TXC74234.1"/>
    </source>
</evidence>
<dbReference type="PANTHER" id="PTHR43716:SF2">
    <property type="entry name" value="BLL6224 PROTEIN"/>
    <property type="match status" value="1"/>
</dbReference>
<dbReference type="GO" id="GO:0071949">
    <property type="term" value="F:FAD binding"/>
    <property type="evidence" value="ECO:0007669"/>
    <property type="project" value="InterPro"/>
</dbReference>
<gene>
    <name evidence="5" type="ORF">FSZ31_05890</name>
</gene>
<dbReference type="Gene3D" id="3.30.70.2190">
    <property type="match status" value="1"/>
</dbReference>
<dbReference type="AlphaFoldDB" id="A0A5C6UNT6"/>
<feature type="domain" description="FAD-binding PCMH-type" evidence="4">
    <location>
        <begin position="36"/>
        <end position="217"/>
    </location>
</feature>
<comment type="similarity">
    <text evidence="1">Belongs to the FAD-binding oxidoreductase/transferase type 4 family.</text>
</comment>
<dbReference type="Pfam" id="PF02913">
    <property type="entry name" value="FAD-oxidase_C"/>
    <property type="match status" value="1"/>
</dbReference>
<name>A0A5C6UNT6_9SPHN</name>
<evidence type="ECO:0000256" key="2">
    <source>
        <dbReference type="ARBA" id="ARBA00022630"/>
    </source>
</evidence>
<dbReference type="Gene3D" id="3.30.465.10">
    <property type="match status" value="1"/>
</dbReference>
<dbReference type="PANTHER" id="PTHR43716">
    <property type="entry name" value="D-2-HYDROXYGLUTARATE DEHYDROGENASE, MITOCHONDRIAL"/>
    <property type="match status" value="1"/>
</dbReference>
<reference evidence="5 6" key="1">
    <citation type="submission" date="2019-08" db="EMBL/GenBank/DDBJ databases">
        <title>Sphingorhabdus soil sp. nov., isolated from arctic soil.</title>
        <authorList>
            <person name="Liu Y."/>
        </authorList>
    </citation>
    <scope>NUCLEOTIDE SEQUENCE [LARGE SCALE GENOMIC DNA]</scope>
    <source>
        <strain evidence="5 6">D-2Q-5-6</strain>
    </source>
</reference>
<dbReference type="GO" id="GO:0022904">
    <property type="term" value="P:respiratory electron transport chain"/>
    <property type="evidence" value="ECO:0007669"/>
    <property type="project" value="TreeGrafter"/>
</dbReference>
<dbReference type="InterPro" id="IPR051264">
    <property type="entry name" value="FAD-oxidored/transferase_4"/>
</dbReference>
<keyword evidence="2" id="KW-0285">Flavoprotein</keyword>
<keyword evidence="3" id="KW-0274">FAD</keyword>
<dbReference type="Proteomes" id="UP000321129">
    <property type="component" value="Unassembled WGS sequence"/>
</dbReference>
<proteinExistence type="inferred from homology"/>
<dbReference type="InterPro" id="IPR016164">
    <property type="entry name" value="FAD-linked_Oxase-like_C"/>
</dbReference>
<protein>
    <submittedName>
        <fullName evidence="5">FAD-binding oxidoreductase</fullName>
    </submittedName>
</protein>
<comment type="caution">
    <text evidence="5">The sequence shown here is derived from an EMBL/GenBank/DDBJ whole genome shotgun (WGS) entry which is preliminary data.</text>
</comment>
<keyword evidence="6" id="KW-1185">Reference proteome</keyword>
<dbReference type="Gene3D" id="3.30.70.2740">
    <property type="match status" value="1"/>
</dbReference>
<dbReference type="OrthoDB" id="9811557at2"/>
<evidence type="ECO:0000259" key="4">
    <source>
        <dbReference type="PROSITE" id="PS51387"/>
    </source>
</evidence>
<dbReference type="EMBL" id="VOPY01000001">
    <property type="protein sequence ID" value="TXC74234.1"/>
    <property type="molecule type" value="Genomic_DNA"/>
</dbReference>
<dbReference type="GO" id="GO:0003824">
    <property type="term" value="F:catalytic activity"/>
    <property type="evidence" value="ECO:0007669"/>
    <property type="project" value="InterPro"/>
</dbReference>
<dbReference type="RefSeq" id="WP_147122184.1">
    <property type="nucleotide sequence ID" value="NZ_VOPY01000001.1"/>
</dbReference>
<dbReference type="InterPro" id="IPR036318">
    <property type="entry name" value="FAD-bd_PCMH-like_sf"/>
</dbReference>
<dbReference type="Pfam" id="PF01565">
    <property type="entry name" value="FAD_binding_4"/>
    <property type="match status" value="1"/>
</dbReference>
<sequence>MTQSIDTMLARLLGPRGFTTDADTVTPWLTDWRGRYHGAARAMLSPADTSELAETVRLCAAHQIALVPQGGNTGMAAGATPDSKGDAMLLSLRRLDTIDTSRIADGFVECGAGVILERLHTVLADQGARFPLSLGAKGSATIGGLVATNAGGTQVLRHGNMRALVAGIEAVMADGTVLDERAPLKKDNRGYALRDLIVGSEGTLAIVSRVVLRTSPAIIDRATAWVGVASADAAYRLLRALDGQREQLEQFEIIPDLALESVLGHVAGTRAPLAGRHAWHVIVELVRERPDQREPREQLENALAKSIEAGLVENAAIASSGREEAEFWRIRESISETERAHGPALQHDVSVPVADMPRFIAETSARVEDQFPGTTALAFGHLGDGNVHFHVRAPEDAVAERWHDECGEAISDMVYDMVDSFAGSISAEHGIGRAKLRDLSRHASPARLASLTAIKRALDPHNILNPGALIPAEGSNT</sequence>
<dbReference type="SUPFAM" id="SSF56176">
    <property type="entry name" value="FAD-binding/transporter-associated domain-like"/>
    <property type="match status" value="1"/>
</dbReference>
<dbReference type="InterPro" id="IPR016169">
    <property type="entry name" value="FAD-bd_PCMH_sub2"/>
</dbReference>
<evidence type="ECO:0000256" key="1">
    <source>
        <dbReference type="ARBA" id="ARBA00008000"/>
    </source>
</evidence>
<dbReference type="InterPro" id="IPR004113">
    <property type="entry name" value="FAD-bd_oxidored_4_C"/>
</dbReference>
<accession>A0A5C6UNT6</accession>
<evidence type="ECO:0000313" key="6">
    <source>
        <dbReference type="Proteomes" id="UP000321129"/>
    </source>
</evidence>
<dbReference type="InterPro" id="IPR016171">
    <property type="entry name" value="Vanillyl_alc_oxidase_C-sub2"/>
</dbReference>
<organism evidence="5 6">
    <name type="scientific">Flavisphingopyxis soli</name>
    <dbReference type="NCBI Taxonomy" id="2601267"/>
    <lineage>
        <taxon>Bacteria</taxon>
        <taxon>Pseudomonadati</taxon>
        <taxon>Pseudomonadota</taxon>
        <taxon>Alphaproteobacteria</taxon>
        <taxon>Sphingomonadales</taxon>
        <taxon>Sphingopyxidaceae</taxon>
        <taxon>Flavisphingopyxis</taxon>
    </lineage>
</organism>